<dbReference type="GO" id="GO:0016740">
    <property type="term" value="F:transferase activity"/>
    <property type="evidence" value="ECO:0007669"/>
    <property type="project" value="UniProtKB-KW"/>
</dbReference>
<dbReference type="PANTHER" id="PTHR43968">
    <property type="match status" value="1"/>
</dbReference>
<feature type="domain" description="GST N-terminal" evidence="1">
    <location>
        <begin position="1"/>
        <end position="79"/>
    </location>
</feature>
<dbReference type="Gene3D" id="1.20.1050.10">
    <property type="match status" value="1"/>
</dbReference>
<dbReference type="PANTHER" id="PTHR43968:SF6">
    <property type="entry name" value="GLUTATHIONE S-TRANSFERASE OMEGA"/>
    <property type="match status" value="1"/>
</dbReference>
<dbReference type="InterPro" id="IPR004045">
    <property type="entry name" value="Glutathione_S-Trfase_N"/>
</dbReference>
<keyword evidence="3" id="KW-1185">Reference proteome</keyword>
<dbReference type="CDD" id="cd03205">
    <property type="entry name" value="GST_C_6"/>
    <property type="match status" value="1"/>
</dbReference>
<evidence type="ECO:0000313" key="2">
    <source>
        <dbReference type="EMBL" id="MVB00146.1"/>
    </source>
</evidence>
<dbReference type="Proteomes" id="UP000463224">
    <property type="component" value="Unassembled WGS sequence"/>
</dbReference>
<dbReference type="Gene3D" id="3.40.30.10">
    <property type="entry name" value="Glutaredoxin"/>
    <property type="match status" value="1"/>
</dbReference>
<dbReference type="InterPro" id="IPR036282">
    <property type="entry name" value="Glutathione-S-Trfase_C_sf"/>
</dbReference>
<dbReference type="Pfam" id="PF13409">
    <property type="entry name" value="GST_N_2"/>
    <property type="match status" value="1"/>
</dbReference>
<reference evidence="2 3" key="1">
    <citation type="submission" date="2019-12" db="EMBL/GenBank/DDBJ databases">
        <title>Nitratireductor arenosus sp. nov., Isolated from sea sand, Jeju island, South Korea.</title>
        <authorList>
            <person name="Kim W."/>
        </authorList>
    </citation>
    <scope>NUCLEOTIDE SEQUENCE [LARGE SCALE GENOMIC DNA]</scope>
    <source>
        <strain evidence="2 3">CAU 1489</strain>
    </source>
</reference>
<dbReference type="RefSeq" id="WP_156716070.1">
    <property type="nucleotide sequence ID" value="NZ_WPHG01000011.1"/>
</dbReference>
<dbReference type="SUPFAM" id="SSF47616">
    <property type="entry name" value="GST C-terminal domain-like"/>
    <property type="match status" value="1"/>
</dbReference>
<evidence type="ECO:0000259" key="1">
    <source>
        <dbReference type="PROSITE" id="PS50404"/>
    </source>
</evidence>
<sequence>MIRILYAPPSPYSAKVRMAATLAQVPFEAVPVDTGAEPEILIDANPLGKIPVLLTEEGFALYDSRAITQYLNRISRNAVFPRNAVKRTEAECMEALADGITDCLLAHVYERRFHPPDKVYQPWLDRQWAKVERALDRLNAEPPKLGRRIHCGHVALRAVFGYLELRFGTDWMRGRTRLKNWMKRFDDKHPDLVALLPAAS</sequence>
<dbReference type="SUPFAM" id="SSF52833">
    <property type="entry name" value="Thioredoxin-like"/>
    <property type="match status" value="1"/>
</dbReference>
<gene>
    <name evidence="2" type="ORF">GN330_23135</name>
</gene>
<dbReference type="PROSITE" id="PS50404">
    <property type="entry name" value="GST_NTER"/>
    <property type="match status" value="1"/>
</dbReference>
<dbReference type="GO" id="GO:0005737">
    <property type="term" value="C:cytoplasm"/>
    <property type="evidence" value="ECO:0007669"/>
    <property type="project" value="TreeGrafter"/>
</dbReference>
<dbReference type="InterPro" id="IPR050983">
    <property type="entry name" value="GST_Omega/HSP26"/>
</dbReference>
<accession>A0A844QLG7</accession>
<keyword evidence="2" id="KW-0808">Transferase</keyword>
<name>A0A844QLG7_9HYPH</name>
<proteinExistence type="predicted"/>
<organism evidence="2 3">
    <name type="scientific">Nitratireductor arenosus</name>
    <dbReference type="NCBI Taxonomy" id="2682096"/>
    <lineage>
        <taxon>Bacteria</taxon>
        <taxon>Pseudomonadati</taxon>
        <taxon>Pseudomonadota</taxon>
        <taxon>Alphaproteobacteria</taxon>
        <taxon>Hyphomicrobiales</taxon>
        <taxon>Phyllobacteriaceae</taxon>
        <taxon>Nitratireductor</taxon>
    </lineage>
</organism>
<comment type="caution">
    <text evidence="2">The sequence shown here is derived from an EMBL/GenBank/DDBJ whole genome shotgun (WGS) entry which is preliminary data.</text>
</comment>
<protein>
    <submittedName>
        <fullName evidence="2">Glutathione S-transferase</fullName>
    </submittedName>
</protein>
<dbReference type="InterPro" id="IPR036249">
    <property type="entry name" value="Thioredoxin-like_sf"/>
</dbReference>
<dbReference type="AlphaFoldDB" id="A0A844QLG7"/>
<dbReference type="EMBL" id="WPHG01000011">
    <property type="protein sequence ID" value="MVB00146.1"/>
    <property type="molecule type" value="Genomic_DNA"/>
</dbReference>
<dbReference type="Pfam" id="PF13410">
    <property type="entry name" value="GST_C_2"/>
    <property type="match status" value="1"/>
</dbReference>
<evidence type="ECO:0000313" key="3">
    <source>
        <dbReference type="Proteomes" id="UP000463224"/>
    </source>
</evidence>